<evidence type="ECO:0000313" key="10">
    <source>
        <dbReference type="Proteomes" id="UP000294678"/>
    </source>
</evidence>
<keyword evidence="10" id="KW-1185">Reference proteome</keyword>
<evidence type="ECO:0000256" key="4">
    <source>
        <dbReference type="ARBA" id="ARBA00023110"/>
    </source>
</evidence>
<dbReference type="Gene3D" id="1.10.4030.10">
    <property type="entry name" value="Porin chaperone SurA, peptide-binding domain"/>
    <property type="match status" value="1"/>
</dbReference>
<dbReference type="PANTHER" id="PTHR47245">
    <property type="entry name" value="PEPTIDYLPROLYL ISOMERASE"/>
    <property type="match status" value="1"/>
</dbReference>
<evidence type="ECO:0000259" key="8">
    <source>
        <dbReference type="PROSITE" id="PS50198"/>
    </source>
</evidence>
<dbReference type="EC" id="5.2.1.8" evidence="2"/>
<dbReference type="Proteomes" id="UP000294678">
    <property type="component" value="Unassembled WGS sequence"/>
</dbReference>
<dbReference type="Gene3D" id="3.10.50.40">
    <property type="match status" value="2"/>
</dbReference>
<dbReference type="Pfam" id="PF13624">
    <property type="entry name" value="SurA_N_3"/>
    <property type="match status" value="1"/>
</dbReference>
<keyword evidence="5 6" id="KW-0413">Isomerase</keyword>
<keyword evidence="4 6" id="KW-0697">Rotamase</keyword>
<dbReference type="InterPro" id="IPR027304">
    <property type="entry name" value="Trigger_fact/SurA_dom_sf"/>
</dbReference>
<dbReference type="PANTHER" id="PTHR47245:SF1">
    <property type="entry name" value="FOLDASE PROTEIN PRSA"/>
    <property type="match status" value="1"/>
</dbReference>
<evidence type="ECO:0000256" key="7">
    <source>
        <dbReference type="SAM" id="Phobius"/>
    </source>
</evidence>
<reference evidence="9 10" key="1">
    <citation type="submission" date="2019-03" db="EMBL/GenBank/DDBJ databases">
        <title>Genomic Encyclopedia of Type Strains, Phase IV (KMG-IV): sequencing the most valuable type-strain genomes for metagenomic binning, comparative biology and taxonomic classification.</title>
        <authorList>
            <person name="Goeker M."/>
        </authorList>
    </citation>
    <scope>NUCLEOTIDE SEQUENCE [LARGE SCALE GENOMIC DNA]</scope>
    <source>
        <strain evidence="9 10">DSM 100055</strain>
    </source>
</reference>
<comment type="caution">
    <text evidence="9">The sequence shown here is derived from an EMBL/GenBank/DDBJ whole genome shotgun (WGS) entry which is preliminary data.</text>
</comment>
<gene>
    <name evidence="9" type="ORF">EV215_1435</name>
</gene>
<evidence type="ECO:0000256" key="3">
    <source>
        <dbReference type="ARBA" id="ARBA00022729"/>
    </source>
</evidence>
<keyword evidence="7" id="KW-0812">Transmembrane</keyword>
<dbReference type="RefSeq" id="WP_134113297.1">
    <property type="nucleotide sequence ID" value="NZ_SOBG01000005.1"/>
</dbReference>
<dbReference type="EMBL" id="SOBG01000005">
    <property type="protein sequence ID" value="TDT69892.1"/>
    <property type="molecule type" value="Genomic_DNA"/>
</dbReference>
<feature type="domain" description="PpiC" evidence="8">
    <location>
        <begin position="442"/>
        <end position="490"/>
    </location>
</feature>
<keyword evidence="3" id="KW-0732">Signal</keyword>
<proteinExistence type="predicted"/>
<dbReference type="PROSITE" id="PS50198">
    <property type="entry name" value="PPIC_PPIASE_2"/>
    <property type="match status" value="2"/>
</dbReference>
<name>A0AA46DYT6_9FUSO</name>
<dbReference type="InterPro" id="IPR046357">
    <property type="entry name" value="PPIase_dom_sf"/>
</dbReference>
<sequence>MAIRKLRKTMKPFIWIFVIAFIITIIGGVVSYIYSYKNAKAQKMALKLNGSYVDSLKIERAFSNGIENYRKVYGNSIDGEELKTIIFNNFIEQELLVKEAKNMKIKVSSKEINEKYNQVRANFPDEKTFNNALKMQGYTKDSLKNDIKNSLLVEKVTEKIESQAKVTDDEIKKYYENNKYGLYLDKDYEKVKDEIKERLLNNKKGRIYRAYVSKLLKSSKYEDVKEIYQKYLYNIEISKDGFEFSNIDIANRTIIQKLYGAGEKAAETAKKSIEKDIETAKKYISAGVEVNKELTTEDKIVDLREKYIAKLRKEIKISDEEIKTYFEKNSTKYETKEEAEAQIIEFELKPSKADSNKALEKAKNILKELTPENFAEKAKEYSEGPTAVNGGDLGWFTKGRMIKEFEEAAFSTEKGTINQNIIKTQFGYHIIYVEDKKTENGKESVKARHILIKENVSEDTKNNVIKKAKEILEKIKNKEITFEEAAKANSVLKNFEFKKIRRDGYIEGIGFNKELSDAILSSKLKELKLFTNNIIVIFKKTKYQKFEKANFEKSKDRVRYDILNEKINKALIEITK</sequence>
<keyword evidence="7" id="KW-0472">Membrane</keyword>
<organism evidence="9 10">
    <name type="scientific">Hypnocyclicus thermotrophus</name>
    <dbReference type="NCBI Taxonomy" id="1627895"/>
    <lineage>
        <taxon>Bacteria</taxon>
        <taxon>Fusobacteriati</taxon>
        <taxon>Fusobacteriota</taxon>
        <taxon>Fusobacteriia</taxon>
        <taxon>Fusobacteriales</taxon>
        <taxon>Fusobacteriaceae</taxon>
        <taxon>Hypnocyclicus</taxon>
    </lineage>
</organism>
<protein>
    <recommendedName>
        <fullName evidence="2">peptidylprolyl isomerase</fullName>
        <ecNumber evidence="2">5.2.1.8</ecNumber>
    </recommendedName>
</protein>
<dbReference type="Pfam" id="PF00639">
    <property type="entry name" value="Rotamase"/>
    <property type="match status" value="1"/>
</dbReference>
<dbReference type="GO" id="GO:0003755">
    <property type="term" value="F:peptidyl-prolyl cis-trans isomerase activity"/>
    <property type="evidence" value="ECO:0007669"/>
    <property type="project" value="UniProtKB-KW"/>
</dbReference>
<dbReference type="InterPro" id="IPR000297">
    <property type="entry name" value="PPIase_PpiC"/>
</dbReference>
<keyword evidence="7" id="KW-1133">Transmembrane helix</keyword>
<feature type="domain" description="PpiC" evidence="8">
    <location>
        <begin position="336"/>
        <end position="435"/>
    </location>
</feature>
<evidence type="ECO:0000313" key="9">
    <source>
        <dbReference type="EMBL" id="TDT69892.1"/>
    </source>
</evidence>
<dbReference type="AlphaFoldDB" id="A0AA46DYT6"/>
<evidence type="ECO:0000256" key="1">
    <source>
        <dbReference type="ARBA" id="ARBA00000971"/>
    </source>
</evidence>
<dbReference type="SUPFAM" id="SSF54534">
    <property type="entry name" value="FKBP-like"/>
    <property type="match status" value="2"/>
</dbReference>
<dbReference type="InterPro" id="IPR050245">
    <property type="entry name" value="PrsA_foldase"/>
</dbReference>
<accession>A0AA46DYT6</accession>
<evidence type="ECO:0000256" key="5">
    <source>
        <dbReference type="ARBA" id="ARBA00023235"/>
    </source>
</evidence>
<comment type="catalytic activity">
    <reaction evidence="1">
        <text>[protein]-peptidylproline (omega=180) = [protein]-peptidylproline (omega=0)</text>
        <dbReference type="Rhea" id="RHEA:16237"/>
        <dbReference type="Rhea" id="RHEA-COMP:10747"/>
        <dbReference type="Rhea" id="RHEA-COMP:10748"/>
        <dbReference type="ChEBI" id="CHEBI:83833"/>
        <dbReference type="ChEBI" id="CHEBI:83834"/>
        <dbReference type="EC" id="5.2.1.8"/>
    </reaction>
</comment>
<evidence type="ECO:0000256" key="6">
    <source>
        <dbReference type="PROSITE-ProRule" id="PRU00278"/>
    </source>
</evidence>
<evidence type="ECO:0000256" key="2">
    <source>
        <dbReference type="ARBA" id="ARBA00013194"/>
    </source>
</evidence>
<dbReference type="SUPFAM" id="SSF109998">
    <property type="entry name" value="Triger factor/SurA peptide-binding domain-like"/>
    <property type="match status" value="1"/>
</dbReference>
<feature type="transmembrane region" description="Helical" evidence="7">
    <location>
        <begin position="12"/>
        <end position="34"/>
    </location>
</feature>
<dbReference type="Pfam" id="PF13616">
    <property type="entry name" value="Rotamase_3"/>
    <property type="match status" value="1"/>
</dbReference>